<dbReference type="GO" id="GO:0009307">
    <property type="term" value="P:DNA restriction-modification system"/>
    <property type="evidence" value="ECO:0007669"/>
    <property type="project" value="UniProtKB-KW"/>
</dbReference>
<keyword evidence="12" id="KW-1185">Reference proteome</keyword>
<evidence type="ECO:0000256" key="3">
    <source>
        <dbReference type="ARBA" id="ARBA00022603"/>
    </source>
</evidence>
<name>A0A812SEW0_9DINO</name>
<feature type="repeat" description="PPR" evidence="9">
    <location>
        <begin position="217"/>
        <end position="251"/>
    </location>
</feature>
<organism evidence="11 12">
    <name type="scientific">Symbiodinium natans</name>
    <dbReference type="NCBI Taxonomy" id="878477"/>
    <lineage>
        <taxon>Eukaryota</taxon>
        <taxon>Sar</taxon>
        <taxon>Alveolata</taxon>
        <taxon>Dinophyceae</taxon>
        <taxon>Suessiales</taxon>
        <taxon>Symbiodiniaceae</taxon>
        <taxon>Symbiodinium</taxon>
    </lineage>
</organism>
<sequence length="821" mass="90186">MLFYCLISVTLCRPTKQPLQKFPSHSWGDHGGPWKLHQVAALAALVAGFGHSRSLRPARHEAFAGKVLSSVSLWQTSRKRAIRQHLPEFALNRGDTDEELLQQAASKNSALDMRHYVAAINKSARAGAPEKADACFRELRSARLDPDIFAYTAVINAHARTGDAAGAQRWFKDLVDAALQPDTICYSSVLNACAQAHEPELAESWLLKMIAARVLVNRVAYSTVINAFAQEGDVNSAERWFANMAKDRVEPNAVTYCSMIKAGANKGDVEDAQRWLQCLLAAGLEVPPLAFNTAINACAATGDLASAQHLLLAMREHAIEDTLVTYNSLVKVSAATGDVESAQHWLDALLACRLQPDTQTFNSLLSCGAHRGDMQACENWYQLMESSHAVPDTITYSTMRTACTRSGDYAQAQNWLNKIVENDDEARGMWTARGKVASDPFSESGGTMKKALYRFRSQGDQTIAEHLERALEHQWVYGYPRVPSHEKQLTHGTYKYMAGMQPMTAREIFHIIPESKTILDTFCGSGTVLIEGLVAGKQKCIGADTSPLAIFVSRHHTDAQQLPLDKFVEEAENIAANIARSSDWASLRERIRKVAPELRELRDGLWFAYAVAWRLAHAQVAQSAQNAHGVRSEEVRVGDAKSYFLSTVHRFANQVRELRGEIHGKPTVELHCCDCRMLVLEDQVDAILTSPPYPGVYDYVKAATSDWCQVAGKGRNQNVSVDGLPAELQFPAGTEYFEDSSELGAASLQPRSVAEARAQWQAQQAEWLAAAHRNLCSGGTLTIMVGNGDALEENANEIDCLQSTLSAASLLGFELAAPSET</sequence>
<dbReference type="InterPro" id="IPR017985">
    <property type="entry name" value="MeTrfase_CN4_CS"/>
</dbReference>
<comment type="similarity">
    <text evidence="1">Belongs to the N(4)/N(6)-methyltransferase family. N(4) subfamily.</text>
</comment>
<dbReference type="NCBIfam" id="TIGR00756">
    <property type="entry name" value="PPR"/>
    <property type="match status" value="1"/>
</dbReference>
<protein>
    <recommendedName>
        <fullName evidence="2">site-specific DNA-methyltransferase (cytosine-N(4)-specific)</fullName>
        <ecNumber evidence="2">2.1.1.113</ecNumber>
    </recommendedName>
</protein>
<dbReference type="OrthoDB" id="409018at2759"/>
<keyword evidence="5" id="KW-0949">S-adenosyl-L-methionine</keyword>
<evidence type="ECO:0000256" key="7">
    <source>
        <dbReference type="ARBA" id="ARBA00022747"/>
    </source>
</evidence>
<evidence type="ECO:0000256" key="4">
    <source>
        <dbReference type="ARBA" id="ARBA00022679"/>
    </source>
</evidence>
<dbReference type="AlphaFoldDB" id="A0A812SEW0"/>
<evidence type="ECO:0000259" key="10">
    <source>
        <dbReference type="Pfam" id="PF23276"/>
    </source>
</evidence>
<evidence type="ECO:0000256" key="8">
    <source>
        <dbReference type="ARBA" id="ARBA00049120"/>
    </source>
</evidence>
<dbReference type="InterPro" id="IPR029063">
    <property type="entry name" value="SAM-dependent_MTases_sf"/>
</dbReference>
<dbReference type="InterPro" id="IPR002885">
    <property type="entry name" value="PPR_rpt"/>
</dbReference>
<dbReference type="EC" id="2.1.1.113" evidence="2"/>
<evidence type="ECO:0000313" key="11">
    <source>
        <dbReference type="EMBL" id="CAE7471835.1"/>
    </source>
</evidence>
<evidence type="ECO:0000256" key="9">
    <source>
        <dbReference type="PROSITE-ProRule" id="PRU00708"/>
    </source>
</evidence>
<feature type="repeat" description="PPR" evidence="9">
    <location>
        <begin position="252"/>
        <end position="286"/>
    </location>
</feature>
<comment type="catalytic activity">
    <reaction evidence="8">
        <text>a 2'-deoxycytidine in DNA + S-adenosyl-L-methionine = an N(4)-methyl-2'-deoxycytidine in DNA + S-adenosyl-L-homocysteine + H(+)</text>
        <dbReference type="Rhea" id="RHEA:16857"/>
        <dbReference type="Rhea" id="RHEA-COMP:11369"/>
        <dbReference type="Rhea" id="RHEA-COMP:13674"/>
        <dbReference type="ChEBI" id="CHEBI:15378"/>
        <dbReference type="ChEBI" id="CHEBI:57856"/>
        <dbReference type="ChEBI" id="CHEBI:59789"/>
        <dbReference type="ChEBI" id="CHEBI:85452"/>
        <dbReference type="ChEBI" id="CHEBI:137933"/>
        <dbReference type="EC" id="2.1.1.113"/>
    </reaction>
</comment>
<keyword evidence="6" id="KW-0677">Repeat</keyword>
<dbReference type="PROSITE" id="PS51375">
    <property type="entry name" value="PPR"/>
    <property type="match status" value="3"/>
</dbReference>
<dbReference type="PROSITE" id="PS00093">
    <property type="entry name" value="N4_MTASE"/>
    <property type="match status" value="1"/>
</dbReference>
<dbReference type="GO" id="GO:0003677">
    <property type="term" value="F:DNA binding"/>
    <property type="evidence" value="ECO:0007669"/>
    <property type="project" value="InterPro"/>
</dbReference>
<dbReference type="Proteomes" id="UP000604046">
    <property type="component" value="Unassembled WGS sequence"/>
</dbReference>
<accession>A0A812SEW0</accession>
<evidence type="ECO:0000313" key="12">
    <source>
        <dbReference type="Proteomes" id="UP000604046"/>
    </source>
</evidence>
<keyword evidence="3" id="KW-0489">Methyltransferase</keyword>
<evidence type="ECO:0000256" key="2">
    <source>
        <dbReference type="ARBA" id="ARBA00012185"/>
    </source>
</evidence>
<evidence type="ECO:0000256" key="6">
    <source>
        <dbReference type="ARBA" id="ARBA00022737"/>
    </source>
</evidence>
<dbReference type="GO" id="GO:0015667">
    <property type="term" value="F:site-specific DNA-methyltransferase (cytosine-N4-specific) activity"/>
    <property type="evidence" value="ECO:0007669"/>
    <property type="project" value="UniProtKB-EC"/>
</dbReference>
<keyword evidence="4" id="KW-0808">Transferase</keyword>
<reference evidence="11" key="1">
    <citation type="submission" date="2021-02" db="EMBL/GenBank/DDBJ databases">
        <authorList>
            <person name="Dougan E. K."/>
            <person name="Rhodes N."/>
            <person name="Thang M."/>
            <person name="Chan C."/>
        </authorList>
    </citation>
    <scope>NUCLEOTIDE SEQUENCE</scope>
</reference>
<dbReference type="Gene3D" id="3.40.50.150">
    <property type="entry name" value="Vaccinia Virus protein VP39"/>
    <property type="match status" value="2"/>
</dbReference>
<keyword evidence="7" id="KW-0680">Restriction system</keyword>
<dbReference type="SUPFAM" id="SSF53335">
    <property type="entry name" value="S-adenosyl-L-methionine-dependent methyltransferases"/>
    <property type="match status" value="1"/>
</dbReference>
<dbReference type="InterPro" id="IPR057027">
    <property type="entry name" value="TPR_mt"/>
</dbReference>
<feature type="domain" description="Pentatricopeptide repeat-containing protein-mitochondrial" evidence="10">
    <location>
        <begin position="187"/>
        <end position="308"/>
    </location>
</feature>
<dbReference type="Pfam" id="PF23276">
    <property type="entry name" value="TPR_24"/>
    <property type="match status" value="1"/>
</dbReference>
<dbReference type="PANTHER" id="PTHR47447:SF21">
    <property type="entry name" value="PENTACOTRIPEPTIDE-REPEAT REGION OF PRORP DOMAIN-CONTAINING PROTEIN"/>
    <property type="match status" value="1"/>
</dbReference>
<proteinExistence type="inferred from homology"/>
<comment type="caution">
    <text evidence="11">The sequence shown here is derived from an EMBL/GenBank/DDBJ whole genome shotgun (WGS) entry which is preliminary data.</text>
</comment>
<dbReference type="Pfam" id="PF01535">
    <property type="entry name" value="PPR"/>
    <property type="match status" value="1"/>
</dbReference>
<gene>
    <name evidence="11" type="ORF">SNAT2548_LOCUS26493</name>
</gene>
<dbReference type="GO" id="GO:0032259">
    <property type="term" value="P:methylation"/>
    <property type="evidence" value="ECO:0007669"/>
    <property type="project" value="UniProtKB-KW"/>
</dbReference>
<dbReference type="EMBL" id="CAJNDS010002434">
    <property type="protein sequence ID" value="CAE7471835.1"/>
    <property type="molecule type" value="Genomic_DNA"/>
</dbReference>
<dbReference type="InterPro" id="IPR011990">
    <property type="entry name" value="TPR-like_helical_dom_sf"/>
</dbReference>
<dbReference type="PANTHER" id="PTHR47447">
    <property type="entry name" value="OS03G0856100 PROTEIN"/>
    <property type="match status" value="1"/>
</dbReference>
<dbReference type="Gene3D" id="1.25.40.10">
    <property type="entry name" value="Tetratricopeptide repeat domain"/>
    <property type="match status" value="2"/>
</dbReference>
<evidence type="ECO:0000256" key="1">
    <source>
        <dbReference type="ARBA" id="ARBA00010203"/>
    </source>
</evidence>
<feature type="repeat" description="PPR" evidence="9">
    <location>
        <begin position="147"/>
        <end position="181"/>
    </location>
</feature>
<evidence type="ECO:0000256" key="5">
    <source>
        <dbReference type="ARBA" id="ARBA00022691"/>
    </source>
</evidence>